<evidence type="ECO:0000256" key="6">
    <source>
        <dbReference type="ARBA" id="ARBA00023136"/>
    </source>
</evidence>
<feature type="transmembrane region" description="Helical" evidence="7">
    <location>
        <begin position="539"/>
        <end position="557"/>
    </location>
</feature>
<feature type="transmembrane region" description="Helical" evidence="7">
    <location>
        <begin position="298"/>
        <end position="319"/>
    </location>
</feature>
<organism evidence="9 10">
    <name type="scientific">Lactiplantibacillus daoliensis</name>
    <dbReference type="NCBI Taxonomy" id="2559916"/>
    <lineage>
        <taxon>Bacteria</taxon>
        <taxon>Bacillati</taxon>
        <taxon>Bacillota</taxon>
        <taxon>Bacilli</taxon>
        <taxon>Lactobacillales</taxon>
        <taxon>Lactobacillaceae</taxon>
        <taxon>Lactiplantibacillus</taxon>
    </lineage>
</organism>
<feature type="transmembrane region" description="Helical" evidence="7">
    <location>
        <begin position="105"/>
        <end position="125"/>
    </location>
</feature>
<evidence type="ECO:0000256" key="2">
    <source>
        <dbReference type="ARBA" id="ARBA00022448"/>
    </source>
</evidence>
<feature type="transmembrane region" description="Helical" evidence="7">
    <location>
        <begin position="225"/>
        <end position="242"/>
    </location>
</feature>
<feature type="domain" description="Major facilitator superfamily (MFS) profile" evidence="8">
    <location>
        <begin position="7"/>
        <end position="453"/>
    </location>
</feature>
<dbReference type="PRINTS" id="PR01036">
    <property type="entry name" value="TCRTETB"/>
</dbReference>
<evidence type="ECO:0000256" key="3">
    <source>
        <dbReference type="ARBA" id="ARBA00022475"/>
    </source>
</evidence>
<feature type="transmembrane region" description="Helical" evidence="7">
    <location>
        <begin position="263"/>
        <end position="286"/>
    </location>
</feature>
<evidence type="ECO:0000313" key="9">
    <source>
        <dbReference type="EMBL" id="MFC6294060.1"/>
    </source>
</evidence>
<feature type="transmembrane region" description="Helical" evidence="7">
    <location>
        <begin position="7"/>
        <end position="31"/>
    </location>
</feature>
<keyword evidence="6 7" id="KW-0472">Membrane</keyword>
<evidence type="ECO:0000256" key="7">
    <source>
        <dbReference type="SAM" id="Phobius"/>
    </source>
</evidence>
<feature type="transmembrane region" description="Helical" evidence="7">
    <location>
        <begin position="326"/>
        <end position="342"/>
    </location>
</feature>
<evidence type="ECO:0000313" key="10">
    <source>
        <dbReference type="Proteomes" id="UP001596227"/>
    </source>
</evidence>
<feature type="transmembrane region" description="Helical" evidence="7">
    <location>
        <begin position="159"/>
        <end position="181"/>
    </location>
</feature>
<dbReference type="InterPro" id="IPR020846">
    <property type="entry name" value="MFS_dom"/>
</dbReference>
<dbReference type="RefSeq" id="WP_137607559.1">
    <property type="nucleotide sequence ID" value="NZ_BJDH01000005.1"/>
</dbReference>
<gene>
    <name evidence="9" type="ORF">ACFQH1_02270</name>
</gene>
<dbReference type="NCBIfam" id="TIGR00711">
    <property type="entry name" value="efflux_EmrB"/>
    <property type="match status" value="1"/>
</dbReference>
<protein>
    <submittedName>
        <fullName evidence="9">MFS transporter</fullName>
    </submittedName>
</protein>
<feature type="transmembrane region" description="Helical" evidence="7">
    <location>
        <begin position="132"/>
        <end position="153"/>
    </location>
</feature>
<keyword evidence="3" id="KW-1003">Cell membrane</keyword>
<keyword evidence="2" id="KW-0813">Transport</keyword>
<dbReference type="CDD" id="cd17321">
    <property type="entry name" value="MFS_MMR_MDR_like"/>
    <property type="match status" value="1"/>
</dbReference>
<evidence type="ECO:0000256" key="1">
    <source>
        <dbReference type="ARBA" id="ARBA00004651"/>
    </source>
</evidence>
<proteinExistence type="predicted"/>
<dbReference type="InterPro" id="IPR004638">
    <property type="entry name" value="EmrB-like"/>
</dbReference>
<dbReference type="Proteomes" id="UP001596227">
    <property type="component" value="Unassembled WGS sequence"/>
</dbReference>
<name>A0ABW1UGE3_9LACO</name>
<dbReference type="Pfam" id="PF07690">
    <property type="entry name" value="MFS_1"/>
    <property type="match status" value="1"/>
</dbReference>
<keyword evidence="4 7" id="KW-0812">Transmembrane</keyword>
<dbReference type="PROSITE" id="PS50850">
    <property type="entry name" value="MFS"/>
    <property type="match status" value="1"/>
</dbReference>
<keyword evidence="5 7" id="KW-1133">Transmembrane helix</keyword>
<comment type="subcellular location">
    <subcellularLocation>
        <location evidence="1">Cell membrane</location>
        <topology evidence="1">Multi-pass membrane protein</topology>
    </subcellularLocation>
</comment>
<feature type="transmembrane region" description="Helical" evidence="7">
    <location>
        <begin position="193"/>
        <end position="213"/>
    </location>
</feature>
<dbReference type="InterPro" id="IPR036259">
    <property type="entry name" value="MFS_trans_sf"/>
</dbReference>
<comment type="caution">
    <text evidence="9">The sequence shown here is derived from an EMBL/GenBank/DDBJ whole genome shotgun (WGS) entry which is preliminary data.</text>
</comment>
<evidence type="ECO:0000259" key="8">
    <source>
        <dbReference type="PROSITE" id="PS50850"/>
    </source>
</evidence>
<evidence type="ECO:0000256" key="5">
    <source>
        <dbReference type="ARBA" id="ARBA00022989"/>
    </source>
</evidence>
<dbReference type="PANTHER" id="PTHR42718:SF46">
    <property type="entry name" value="BLR6921 PROTEIN"/>
    <property type="match status" value="1"/>
</dbReference>
<sequence length="572" mass="61493">MAKSTKIILTMGIGIFLCMLDTTVMNIALPAIQTGLKTDLTHLSWALNSYTILFASLTIPLGRIADLFGRTKIYVIGLGLFLLGSFSSGFASSVIWLIIGRSVQSIGAAIVFPASMTIGIQAVPIARRTSAIAILGVTQGLASALGPTIGGAVTQVFGWRGIFLINVPLVILALIGCWRLLAWHQPITANAKLDIFGSGLAMLSLASLTLALVKGSDWGWTSPRIIGLSLGSGLALLGFIIVERTVAQPMIPLALFKDRQFNGAAIMTVVSGVFLVALLVLMPSFFTKIQNQSELMAALMITPASVMIFCCSPISGFLLAKVGPRFVIGLGVLAMIGGYWQLSSMDPNRYWEVMIATLLIGGGYGIIIGPITVLAAADFTGELLTASQSVIGVFRQIGTSLAVAIFVSALSANLVTAKKQIWQTAQRDVAVLSVSTAAKRDTLLQVKTQLATEKTPVTTEQPPITAAKEQRLIENNYQAVLKQRHLIQAPNTVKSQLHEKVSRTVRAQVADTNQQLEPVVQSIKSETKKQLTWAFIKPYQVALPVTLLMLSVIGLFSRRRDYLKAQSLFRDV</sequence>
<accession>A0ABW1UGE3</accession>
<reference evidence="10" key="1">
    <citation type="journal article" date="2019" name="Int. J. Syst. Evol. Microbiol.">
        <title>The Global Catalogue of Microorganisms (GCM) 10K type strain sequencing project: providing services to taxonomists for standard genome sequencing and annotation.</title>
        <authorList>
            <consortium name="The Broad Institute Genomics Platform"/>
            <consortium name="The Broad Institute Genome Sequencing Center for Infectious Disease"/>
            <person name="Wu L."/>
            <person name="Ma J."/>
        </authorList>
    </citation>
    <scope>NUCLEOTIDE SEQUENCE [LARGE SCALE GENOMIC DNA]</scope>
    <source>
        <strain evidence="10">CCM 8934</strain>
    </source>
</reference>
<feature type="transmembrane region" description="Helical" evidence="7">
    <location>
        <begin position="354"/>
        <end position="377"/>
    </location>
</feature>
<dbReference type="SUPFAM" id="SSF103473">
    <property type="entry name" value="MFS general substrate transporter"/>
    <property type="match status" value="1"/>
</dbReference>
<dbReference type="Gene3D" id="1.20.1250.20">
    <property type="entry name" value="MFS general substrate transporter like domains"/>
    <property type="match status" value="1"/>
</dbReference>
<dbReference type="EMBL" id="JBHSSB010000004">
    <property type="protein sequence ID" value="MFC6294060.1"/>
    <property type="molecule type" value="Genomic_DNA"/>
</dbReference>
<evidence type="ECO:0000256" key="4">
    <source>
        <dbReference type="ARBA" id="ARBA00022692"/>
    </source>
</evidence>
<keyword evidence="10" id="KW-1185">Reference proteome</keyword>
<dbReference type="PANTHER" id="PTHR42718">
    <property type="entry name" value="MAJOR FACILITATOR SUPERFAMILY MULTIDRUG TRANSPORTER MFSC"/>
    <property type="match status" value="1"/>
</dbReference>
<feature type="transmembrane region" description="Helical" evidence="7">
    <location>
        <begin position="43"/>
        <end position="61"/>
    </location>
</feature>
<dbReference type="Gene3D" id="1.20.1720.10">
    <property type="entry name" value="Multidrug resistance protein D"/>
    <property type="match status" value="1"/>
</dbReference>
<feature type="transmembrane region" description="Helical" evidence="7">
    <location>
        <begin position="73"/>
        <end position="99"/>
    </location>
</feature>
<dbReference type="InterPro" id="IPR011701">
    <property type="entry name" value="MFS"/>
</dbReference>